<feature type="compositionally biased region" description="Basic and acidic residues" evidence="2">
    <location>
        <begin position="166"/>
        <end position="178"/>
    </location>
</feature>
<proteinExistence type="predicted"/>
<evidence type="ECO:0000259" key="3">
    <source>
        <dbReference type="PROSITE" id="PS51061"/>
    </source>
</evidence>
<feature type="compositionally biased region" description="Polar residues" evidence="2">
    <location>
        <begin position="658"/>
        <end position="678"/>
    </location>
</feature>
<feature type="compositionally biased region" description="Polar residues" evidence="2">
    <location>
        <begin position="384"/>
        <end position="399"/>
    </location>
</feature>
<keyword evidence="6" id="KW-1185">Reference proteome</keyword>
<protein>
    <submittedName>
        <fullName evidence="5">Uncharacterized protein</fullName>
    </submittedName>
</protein>
<dbReference type="PANTHER" id="PTHR15672:SF8">
    <property type="entry name" value="PROTEIN ENCORE"/>
    <property type="match status" value="1"/>
</dbReference>
<evidence type="ECO:0000259" key="4">
    <source>
        <dbReference type="PROSITE" id="PS51673"/>
    </source>
</evidence>
<comment type="caution">
    <text evidence="5">The sequence shown here is derived from an EMBL/GenBank/DDBJ whole genome shotgun (WGS) entry which is preliminary data.</text>
</comment>
<feature type="compositionally biased region" description="Basic and acidic residues" evidence="2">
    <location>
        <begin position="414"/>
        <end position="430"/>
    </location>
</feature>
<feature type="compositionally biased region" description="Polar residues" evidence="2">
    <location>
        <begin position="482"/>
        <end position="526"/>
    </location>
</feature>
<feature type="region of interest" description="Disordered" evidence="2">
    <location>
        <begin position="353"/>
        <end position="812"/>
    </location>
</feature>
<feature type="compositionally biased region" description="Basic and acidic residues" evidence="2">
    <location>
        <begin position="470"/>
        <end position="479"/>
    </location>
</feature>
<feature type="compositionally biased region" description="Pro residues" evidence="2">
    <location>
        <begin position="756"/>
        <end position="765"/>
    </location>
</feature>
<dbReference type="AlphaFoldDB" id="A0AA39L5W4"/>
<dbReference type="SUPFAM" id="SSF82708">
    <property type="entry name" value="R3H domain"/>
    <property type="match status" value="1"/>
</dbReference>
<feature type="domain" description="SUZ" evidence="4">
    <location>
        <begin position="347"/>
        <end position="435"/>
    </location>
</feature>
<evidence type="ECO:0000256" key="1">
    <source>
        <dbReference type="ARBA" id="ARBA00022553"/>
    </source>
</evidence>
<feature type="compositionally biased region" description="Low complexity" evidence="2">
    <location>
        <begin position="565"/>
        <end position="577"/>
    </location>
</feature>
<dbReference type="Gene3D" id="3.30.1370.50">
    <property type="entry name" value="R3H-like domain"/>
    <property type="match status" value="1"/>
</dbReference>
<dbReference type="CDD" id="cd02642">
    <property type="entry name" value="R3H_encore_like"/>
    <property type="match status" value="1"/>
</dbReference>
<feature type="region of interest" description="Disordered" evidence="2">
    <location>
        <begin position="1"/>
        <end position="90"/>
    </location>
</feature>
<feature type="compositionally biased region" description="Polar residues" evidence="2">
    <location>
        <begin position="73"/>
        <end position="85"/>
    </location>
</feature>
<feature type="compositionally biased region" description="Low complexity" evidence="2">
    <location>
        <begin position="739"/>
        <end position="750"/>
    </location>
</feature>
<name>A0AA39L5W4_SARSR</name>
<dbReference type="PROSITE" id="PS51061">
    <property type="entry name" value="R3H"/>
    <property type="match status" value="1"/>
</dbReference>
<dbReference type="Proteomes" id="UP001175261">
    <property type="component" value="Unassembled WGS sequence"/>
</dbReference>
<organism evidence="5 6">
    <name type="scientific">Sarocladium strictum</name>
    <name type="common">Black bundle disease fungus</name>
    <name type="synonym">Acremonium strictum</name>
    <dbReference type="NCBI Taxonomy" id="5046"/>
    <lineage>
        <taxon>Eukaryota</taxon>
        <taxon>Fungi</taxon>
        <taxon>Dikarya</taxon>
        <taxon>Ascomycota</taxon>
        <taxon>Pezizomycotina</taxon>
        <taxon>Sordariomycetes</taxon>
        <taxon>Hypocreomycetidae</taxon>
        <taxon>Hypocreales</taxon>
        <taxon>Sarocladiaceae</taxon>
        <taxon>Sarocladium</taxon>
    </lineage>
</organism>
<dbReference type="EMBL" id="JAPDFR010000007">
    <property type="protein sequence ID" value="KAK0385039.1"/>
    <property type="molecule type" value="Genomic_DNA"/>
</dbReference>
<dbReference type="InterPro" id="IPR001374">
    <property type="entry name" value="R3H_dom"/>
</dbReference>
<evidence type="ECO:0000256" key="2">
    <source>
        <dbReference type="SAM" id="MobiDB-lite"/>
    </source>
</evidence>
<feature type="compositionally biased region" description="Polar residues" evidence="2">
    <location>
        <begin position="37"/>
        <end position="61"/>
    </location>
</feature>
<dbReference type="GO" id="GO:0003676">
    <property type="term" value="F:nucleic acid binding"/>
    <property type="evidence" value="ECO:0007669"/>
    <property type="project" value="UniProtKB-UniRule"/>
</dbReference>
<feature type="compositionally biased region" description="Polar residues" evidence="2">
    <location>
        <begin position="699"/>
        <end position="716"/>
    </location>
</feature>
<gene>
    <name evidence="5" type="ORF">NLU13_7517</name>
</gene>
<feature type="compositionally biased region" description="Low complexity" evidence="2">
    <location>
        <begin position="16"/>
        <end position="30"/>
    </location>
</feature>
<dbReference type="GO" id="GO:0006012">
    <property type="term" value="P:galactose metabolic process"/>
    <property type="evidence" value="ECO:0007669"/>
    <property type="project" value="TreeGrafter"/>
</dbReference>
<evidence type="ECO:0000313" key="6">
    <source>
        <dbReference type="Proteomes" id="UP001175261"/>
    </source>
</evidence>
<reference evidence="5" key="1">
    <citation type="submission" date="2022-10" db="EMBL/GenBank/DDBJ databases">
        <title>Determination and structural analysis of whole genome sequence of Sarocladium strictum F4-1.</title>
        <authorList>
            <person name="Hu L."/>
            <person name="Jiang Y."/>
        </authorList>
    </citation>
    <scope>NUCLEOTIDE SEQUENCE</scope>
    <source>
        <strain evidence="5">F4-1</strain>
    </source>
</reference>
<dbReference type="PROSITE" id="PS51673">
    <property type="entry name" value="SUZ"/>
    <property type="match status" value="1"/>
</dbReference>
<dbReference type="InterPro" id="IPR051937">
    <property type="entry name" value="R3H_domain_containing"/>
</dbReference>
<accession>A0AA39L5W4</accession>
<dbReference type="Pfam" id="PF12752">
    <property type="entry name" value="SUZ"/>
    <property type="match status" value="1"/>
</dbReference>
<dbReference type="PANTHER" id="PTHR15672">
    <property type="entry name" value="CAMP-REGULATED PHOSPHOPROTEIN 21 RELATED R3H DOMAIN CONTAINING PROTEIN"/>
    <property type="match status" value="1"/>
</dbReference>
<feature type="compositionally biased region" description="Low complexity" evidence="2">
    <location>
        <begin position="353"/>
        <end position="365"/>
    </location>
</feature>
<dbReference type="Pfam" id="PF01424">
    <property type="entry name" value="R3H"/>
    <property type="match status" value="1"/>
</dbReference>
<evidence type="ECO:0000313" key="5">
    <source>
        <dbReference type="EMBL" id="KAK0385039.1"/>
    </source>
</evidence>
<feature type="compositionally biased region" description="Polar residues" evidence="2">
    <location>
        <begin position="449"/>
        <end position="460"/>
    </location>
</feature>
<feature type="region of interest" description="Disordered" evidence="2">
    <location>
        <begin position="225"/>
        <end position="253"/>
    </location>
</feature>
<dbReference type="InterPro" id="IPR024771">
    <property type="entry name" value="SUZ"/>
</dbReference>
<sequence>MVDTDSDETERRRFATDSTSSSSRPSLARSLHFHPASCSTDANRAPSSRQPRCNSTVTSNGPIIANGAGARGVSSQHRGSQQANNALDVPSNLDKISGSLTHLNLNAATPSLVVNGSTSPSVQKNGIAQRDSGSDDSAKADSGSEIGAKPPSIDGKSITSGTTFALDEKESLRPDDSASVKAAAEDDDGLSVRGSLLAGSRMGSDIAARTRGITLVDIPERRLVQPSSGGILTPQSGSSEQKPGPEAGMPLGAGSVSSDALNVIYRQAPDEKLLDAMQSPRDRLFLLRLEKDVIDFVQDSKEPYMDLPPSNSFCRMLIHKLADYYHMTHSYEHHIGSVRIFRTPFCRVPPSLSSMMTEPSVSTSSTPPPAILPKRIMRRGQDGDTGTPSAGPSKPTSEVGSDEKDKPATANQKLTREKREEMYKQARERIFGSADDNSTENEATDAGMSRTSSVSQNRSNVGKRGKTGKQRRDDSDSFDSRNQYTPYWGPQQQTWVPQPYTQPQAGPVVQQPSPNFQAPPSQSYGQPGTVYPQGPPAMVPTQVFPQYTMPQPYAHPPAAGRNFQPSGSPMSSYGSPAPVQPPHNWQQPYTSAPFAQRGPGGGSPAQIGATPMGQSPVPIGGGPMGQQSNLSIPYAYGQLPANVNPHDPKSQHPIPGSYNRNHGFNPQTQSFIPGSNSMPGPHAPQPPYTAPGSHHGSPQIGSSQLSYPGYQGNLQQPYPGGYGMARQLSNTSMPGYYSQQQMIPPQAQHQGMPVTKQPPMPPPHPHNAGVPQAQFTPPRPQPQHQGGHSQVYGHLPTYGNPASLPQKPATGL</sequence>
<dbReference type="InterPro" id="IPR036867">
    <property type="entry name" value="R3H_dom_sf"/>
</dbReference>
<feature type="region of interest" description="Disordered" evidence="2">
    <location>
        <begin position="116"/>
        <end position="186"/>
    </location>
</feature>
<keyword evidence="1" id="KW-0597">Phosphoprotein</keyword>
<feature type="compositionally biased region" description="Polar residues" evidence="2">
    <location>
        <begin position="225"/>
        <end position="241"/>
    </location>
</feature>
<feature type="domain" description="R3H" evidence="3">
    <location>
        <begin position="283"/>
        <end position="346"/>
    </location>
</feature>
<feature type="compositionally biased region" description="Polar residues" evidence="2">
    <location>
        <begin position="116"/>
        <end position="126"/>
    </location>
</feature>